<organism evidence="2 3">
    <name type="scientific">Trema orientale</name>
    <name type="common">Charcoal tree</name>
    <name type="synonym">Celtis orientalis</name>
    <dbReference type="NCBI Taxonomy" id="63057"/>
    <lineage>
        <taxon>Eukaryota</taxon>
        <taxon>Viridiplantae</taxon>
        <taxon>Streptophyta</taxon>
        <taxon>Embryophyta</taxon>
        <taxon>Tracheophyta</taxon>
        <taxon>Spermatophyta</taxon>
        <taxon>Magnoliopsida</taxon>
        <taxon>eudicotyledons</taxon>
        <taxon>Gunneridae</taxon>
        <taxon>Pentapetalae</taxon>
        <taxon>rosids</taxon>
        <taxon>fabids</taxon>
        <taxon>Rosales</taxon>
        <taxon>Cannabaceae</taxon>
        <taxon>Trema</taxon>
    </lineage>
</organism>
<dbReference type="STRING" id="63057.A0A2P5CB45"/>
<gene>
    <name evidence="2" type="ORF">TorRG33x02_291580</name>
</gene>
<evidence type="ECO:0000313" key="2">
    <source>
        <dbReference type="EMBL" id="PON58286.1"/>
    </source>
</evidence>
<dbReference type="Gene3D" id="1.20.1280.50">
    <property type="match status" value="1"/>
</dbReference>
<keyword evidence="3" id="KW-1185">Reference proteome</keyword>
<protein>
    <recommendedName>
        <fullName evidence="1">COI1 F-box domain-containing protein</fullName>
    </recommendedName>
</protein>
<sequence length="96" mass="10978">MPYIHDLKDWDAVSLVCCPWYKLDTLTPKHVAIVLYYTTTPDWLQSHFGYLEGLRRLHDAIGYCDFLVVSVLKVLALSMHDHQGFGPRALSSLSRA</sequence>
<evidence type="ECO:0000313" key="3">
    <source>
        <dbReference type="Proteomes" id="UP000237000"/>
    </source>
</evidence>
<dbReference type="OrthoDB" id="423607at2759"/>
<accession>A0A2P5CB45</accession>
<reference evidence="3" key="1">
    <citation type="submission" date="2016-06" db="EMBL/GenBank/DDBJ databases">
        <title>Parallel loss of symbiosis genes in relatives of nitrogen-fixing non-legume Parasponia.</title>
        <authorList>
            <person name="Van Velzen R."/>
            <person name="Holmer R."/>
            <person name="Bu F."/>
            <person name="Rutten L."/>
            <person name="Van Zeijl A."/>
            <person name="Liu W."/>
            <person name="Santuari L."/>
            <person name="Cao Q."/>
            <person name="Sharma T."/>
            <person name="Shen D."/>
            <person name="Roswanjaya Y."/>
            <person name="Wardhani T."/>
            <person name="Kalhor M.S."/>
            <person name="Jansen J."/>
            <person name="Van den Hoogen J."/>
            <person name="Gungor B."/>
            <person name="Hartog M."/>
            <person name="Hontelez J."/>
            <person name="Verver J."/>
            <person name="Yang W.-C."/>
            <person name="Schijlen E."/>
            <person name="Repin R."/>
            <person name="Schilthuizen M."/>
            <person name="Schranz E."/>
            <person name="Heidstra R."/>
            <person name="Miyata K."/>
            <person name="Fedorova E."/>
            <person name="Kohlen W."/>
            <person name="Bisseling T."/>
            <person name="Smit S."/>
            <person name="Geurts R."/>
        </authorList>
    </citation>
    <scope>NUCLEOTIDE SEQUENCE [LARGE SCALE GENOMIC DNA]</scope>
    <source>
        <strain evidence="3">cv. RG33-2</strain>
    </source>
</reference>
<comment type="caution">
    <text evidence="2">The sequence shown here is derived from an EMBL/GenBank/DDBJ whole genome shotgun (WGS) entry which is preliminary data.</text>
</comment>
<dbReference type="Pfam" id="PF18511">
    <property type="entry name" value="F-box_5"/>
    <property type="match status" value="1"/>
</dbReference>
<dbReference type="InterPro" id="IPR041567">
    <property type="entry name" value="COI1_F-box"/>
</dbReference>
<feature type="domain" description="COI1 F-box" evidence="1">
    <location>
        <begin position="1"/>
        <end position="30"/>
    </location>
</feature>
<dbReference type="InParanoid" id="A0A2P5CB45"/>
<proteinExistence type="predicted"/>
<dbReference type="Proteomes" id="UP000237000">
    <property type="component" value="Unassembled WGS sequence"/>
</dbReference>
<evidence type="ECO:0000259" key="1">
    <source>
        <dbReference type="Pfam" id="PF18511"/>
    </source>
</evidence>
<dbReference type="EMBL" id="JXTC01000388">
    <property type="protein sequence ID" value="PON58286.1"/>
    <property type="molecule type" value="Genomic_DNA"/>
</dbReference>
<name>A0A2P5CB45_TREOI</name>
<dbReference type="AlphaFoldDB" id="A0A2P5CB45"/>